<dbReference type="InterPro" id="IPR050679">
    <property type="entry name" value="Bact_HTH_transcr_reg"/>
</dbReference>
<evidence type="ECO:0000313" key="5">
    <source>
        <dbReference type="EMBL" id="GGI65236.1"/>
    </source>
</evidence>
<keyword evidence="6" id="KW-1185">Reference proteome</keyword>
<dbReference type="InterPro" id="IPR036390">
    <property type="entry name" value="WH_DNA-bd_sf"/>
</dbReference>
<dbReference type="GO" id="GO:0003677">
    <property type="term" value="F:DNA binding"/>
    <property type="evidence" value="ECO:0007669"/>
    <property type="project" value="UniProtKB-KW"/>
</dbReference>
<feature type="domain" description="HTH gntR-type" evidence="4">
    <location>
        <begin position="2"/>
        <end position="70"/>
    </location>
</feature>
<name>A0A917JEC9_9ENTE</name>
<sequence>MQPKYEVIKQDIIRKIDSEEFKPGKKIYSEGELKKIYDVSSTTVVRALQDLVIEGYLIRRQGEGTFVRRNLKHKKVYFDENGPLINTKIKKKTNDMVEQTATTIHRNVVQKDIAKLLELNEEEQLTQIVQLAMIDNFIWKIQIRYVADSMLTDEMIRQFQSGGSLSEEYKLKHNLTNLPMKQEIKFGLLAGESTILNLIPEEMANIEWPVNLPVVKLQKKYFDNNKKPIEFSYSLIHHQHYSINIEFEGI</sequence>
<dbReference type="AlphaFoldDB" id="A0A917JEC9"/>
<dbReference type="GO" id="GO:0003700">
    <property type="term" value="F:DNA-binding transcription factor activity"/>
    <property type="evidence" value="ECO:0007669"/>
    <property type="project" value="InterPro"/>
</dbReference>
<dbReference type="CDD" id="cd07377">
    <property type="entry name" value="WHTH_GntR"/>
    <property type="match status" value="1"/>
</dbReference>
<reference evidence="5" key="2">
    <citation type="submission" date="2020-09" db="EMBL/GenBank/DDBJ databases">
        <authorList>
            <person name="Sun Q."/>
            <person name="Sedlacek I."/>
        </authorList>
    </citation>
    <scope>NUCLEOTIDE SEQUENCE</scope>
    <source>
        <strain evidence="5">CCM 8433</strain>
    </source>
</reference>
<dbReference type="PANTHER" id="PTHR44846">
    <property type="entry name" value="MANNOSYL-D-GLYCERATE TRANSPORT/METABOLISM SYSTEM REPRESSOR MNGR-RELATED"/>
    <property type="match status" value="1"/>
</dbReference>
<keyword evidence="3" id="KW-0804">Transcription</keyword>
<dbReference type="InterPro" id="IPR028978">
    <property type="entry name" value="Chorismate_lyase_/UTRA_dom_sf"/>
</dbReference>
<dbReference type="InterPro" id="IPR000524">
    <property type="entry name" value="Tscrpt_reg_HTH_GntR"/>
</dbReference>
<dbReference type="SUPFAM" id="SSF64288">
    <property type="entry name" value="Chorismate lyase-like"/>
    <property type="match status" value="1"/>
</dbReference>
<dbReference type="RefSeq" id="WP_188367070.1">
    <property type="nucleotide sequence ID" value="NZ_BMDT01000002.1"/>
</dbReference>
<reference evidence="5" key="1">
    <citation type="journal article" date="2014" name="Int. J. Syst. Evol. Microbiol.">
        <title>Complete genome sequence of Corynebacterium casei LMG S-19264T (=DSM 44701T), isolated from a smear-ripened cheese.</title>
        <authorList>
            <consortium name="US DOE Joint Genome Institute (JGI-PGF)"/>
            <person name="Walter F."/>
            <person name="Albersmeier A."/>
            <person name="Kalinowski J."/>
            <person name="Ruckert C."/>
        </authorList>
    </citation>
    <scope>NUCLEOTIDE SEQUENCE</scope>
    <source>
        <strain evidence="5">CCM 8433</strain>
    </source>
</reference>
<keyword evidence="2" id="KW-0238">DNA-binding</keyword>
<evidence type="ECO:0000256" key="3">
    <source>
        <dbReference type="ARBA" id="ARBA00023163"/>
    </source>
</evidence>
<comment type="caution">
    <text evidence="5">The sequence shown here is derived from an EMBL/GenBank/DDBJ whole genome shotgun (WGS) entry which is preliminary data.</text>
</comment>
<dbReference type="SUPFAM" id="SSF46785">
    <property type="entry name" value="Winged helix' DNA-binding domain"/>
    <property type="match status" value="1"/>
</dbReference>
<dbReference type="PANTHER" id="PTHR44846:SF1">
    <property type="entry name" value="MANNOSYL-D-GLYCERATE TRANSPORT_METABOLISM SYSTEM REPRESSOR MNGR-RELATED"/>
    <property type="match status" value="1"/>
</dbReference>
<dbReference type="Gene3D" id="1.10.10.10">
    <property type="entry name" value="Winged helix-like DNA-binding domain superfamily/Winged helix DNA-binding domain"/>
    <property type="match status" value="1"/>
</dbReference>
<evidence type="ECO:0000256" key="2">
    <source>
        <dbReference type="ARBA" id="ARBA00023125"/>
    </source>
</evidence>
<keyword evidence="1" id="KW-0805">Transcription regulation</keyword>
<evidence type="ECO:0000259" key="4">
    <source>
        <dbReference type="PROSITE" id="PS50949"/>
    </source>
</evidence>
<dbReference type="InterPro" id="IPR036388">
    <property type="entry name" value="WH-like_DNA-bd_sf"/>
</dbReference>
<dbReference type="Pfam" id="PF00392">
    <property type="entry name" value="GntR"/>
    <property type="match status" value="1"/>
</dbReference>
<evidence type="ECO:0000256" key="1">
    <source>
        <dbReference type="ARBA" id="ARBA00023015"/>
    </source>
</evidence>
<gene>
    <name evidence="5" type="ORF">GCM10011482_08900</name>
</gene>
<dbReference type="Proteomes" id="UP000622610">
    <property type="component" value="Unassembled WGS sequence"/>
</dbReference>
<dbReference type="PROSITE" id="PS50949">
    <property type="entry name" value="HTH_GNTR"/>
    <property type="match status" value="1"/>
</dbReference>
<evidence type="ECO:0000313" key="6">
    <source>
        <dbReference type="Proteomes" id="UP000622610"/>
    </source>
</evidence>
<dbReference type="SMART" id="SM00345">
    <property type="entry name" value="HTH_GNTR"/>
    <property type="match status" value="1"/>
</dbReference>
<dbReference type="Gene3D" id="3.40.1410.10">
    <property type="entry name" value="Chorismate lyase-like"/>
    <property type="match status" value="1"/>
</dbReference>
<dbReference type="GO" id="GO:0045892">
    <property type="term" value="P:negative regulation of DNA-templated transcription"/>
    <property type="evidence" value="ECO:0007669"/>
    <property type="project" value="TreeGrafter"/>
</dbReference>
<protein>
    <submittedName>
        <fullName evidence="5">GntR family transcriptional regulator</fullName>
    </submittedName>
</protein>
<accession>A0A917JEC9</accession>
<organism evidence="5 6">
    <name type="scientific">Enterococcus alcedinis</name>
    <dbReference type="NCBI Taxonomy" id="1274384"/>
    <lineage>
        <taxon>Bacteria</taxon>
        <taxon>Bacillati</taxon>
        <taxon>Bacillota</taxon>
        <taxon>Bacilli</taxon>
        <taxon>Lactobacillales</taxon>
        <taxon>Enterococcaceae</taxon>
        <taxon>Enterococcus</taxon>
    </lineage>
</organism>
<proteinExistence type="predicted"/>
<dbReference type="EMBL" id="BMDT01000002">
    <property type="protein sequence ID" value="GGI65236.1"/>
    <property type="molecule type" value="Genomic_DNA"/>
</dbReference>